<dbReference type="AlphaFoldDB" id="A0A1I3MYL9"/>
<dbReference type="InterPro" id="IPR036390">
    <property type="entry name" value="WH_DNA-bd_sf"/>
</dbReference>
<dbReference type="Proteomes" id="UP000182737">
    <property type="component" value="Unassembled WGS sequence"/>
</dbReference>
<comment type="similarity">
    <text evidence="1">Belongs to the DtxR/MntR family.</text>
</comment>
<evidence type="ECO:0000313" key="9">
    <source>
        <dbReference type="Proteomes" id="UP000182737"/>
    </source>
</evidence>
<dbReference type="Pfam" id="PF01325">
    <property type="entry name" value="Fe_dep_repress"/>
    <property type="match status" value="1"/>
</dbReference>
<keyword evidence="3" id="KW-0805">Transcription regulation</keyword>
<gene>
    <name evidence="8" type="ORF">SAMN04487775_11147</name>
</gene>
<dbReference type="InterPro" id="IPR022687">
    <property type="entry name" value="HTH_DTXR"/>
</dbReference>
<dbReference type="SUPFAM" id="SSF46785">
    <property type="entry name" value="Winged helix' DNA-binding domain"/>
    <property type="match status" value="1"/>
</dbReference>
<evidence type="ECO:0000259" key="7">
    <source>
        <dbReference type="PROSITE" id="PS50944"/>
    </source>
</evidence>
<keyword evidence="4" id="KW-0238">DNA-binding</keyword>
<accession>A0A1I3MYL9</accession>
<keyword evidence="9" id="KW-1185">Reference proteome</keyword>
<dbReference type="Gene3D" id="1.10.60.10">
    <property type="entry name" value="Iron dependent repressor, metal binding and dimerisation domain"/>
    <property type="match status" value="1"/>
</dbReference>
<dbReference type="RefSeq" id="WP_074933286.1">
    <property type="nucleotide sequence ID" value="NZ_FORI01000011.1"/>
</dbReference>
<reference evidence="9" key="1">
    <citation type="submission" date="2016-10" db="EMBL/GenBank/DDBJ databases">
        <authorList>
            <person name="Varghese N."/>
            <person name="Submissions S."/>
        </authorList>
    </citation>
    <scope>NUCLEOTIDE SEQUENCE [LARGE SCALE GENOMIC DNA]</scope>
    <source>
        <strain evidence="9">XBD1002</strain>
    </source>
</reference>
<comment type="function">
    <text evidence="6">In the presence of manganese, represses expression of mntH and mntS. Up-regulates expression of mntP.</text>
</comment>
<evidence type="ECO:0000256" key="4">
    <source>
        <dbReference type="ARBA" id="ARBA00023125"/>
    </source>
</evidence>
<dbReference type="GO" id="GO:0003700">
    <property type="term" value="F:DNA-binding transcription factor activity"/>
    <property type="evidence" value="ECO:0007669"/>
    <property type="project" value="InterPro"/>
</dbReference>
<dbReference type="InterPro" id="IPR036421">
    <property type="entry name" value="Fe_dep_repressor_sf"/>
</dbReference>
<dbReference type="InterPro" id="IPR036388">
    <property type="entry name" value="WH-like_DNA-bd_sf"/>
</dbReference>
<feature type="domain" description="HTH dtxR-type" evidence="7">
    <location>
        <begin position="1"/>
        <end position="63"/>
    </location>
</feature>
<dbReference type="InterPro" id="IPR001367">
    <property type="entry name" value="Fe_dep_repressor"/>
</dbReference>
<dbReference type="InterPro" id="IPR050536">
    <property type="entry name" value="DtxR_MntR_Metal-Reg"/>
</dbReference>
<proteinExistence type="inferred from homology"/>
<dbReference type="OrthoDB" id="9794394at2"/>
<evidence type="ECO:0000256" key="3">
    <source>
        <dbReference type="ARBA" id="ARBA00023015"/>
    </source>
</evidence>
<evidence type="ECO:0000256" key="2">
    <source>
        <dbReference type="ARBA" id="ARBA00022386"/>
    </source>
</evidence>
<evidence type="ECO:0000256" key="5">
    <source>
        <dbReference type="ARBA" id="ARBA00023163"/>
    </source>
</evidence>
<protein>
    <recommendedName>
        <fullName evidence="2">Transcriptional regulator MntR</fullName>
    </recommendedName>
</protein>
<dbReference type="PANTHER" id="PTHR33238">
    <property type="entry name" value="IRON (METAL) DEPENDENT REPRESSOR, DTXR FAMILY"/>
    <property type="match status" value="1"/>
</dbReference>
<dbReference type="PROSITE" id="PS50944">
    <property type="entry name" value="HTH_DTXR"/>
    <property type="match status" value="1"/>
</dbReference>
<dbReference type="SMART" id="SM00529">
    <property type="entry name" value="HTH_DTXR"/>
    <property type="match status" value="1"/>
</dbReference>
<dbReference type="Gene3D" id="1.10.10.10">
    <property type="entry name" value="Winged helix-like DNA-binding domain superfamily/Winged helix DNA-binding domain"/>
    <property type="match status" value="1"/>
</dbReference>
<dbReference type="PANTHER" id="PTHR33238:SF7">
    <property type="entry name" value="IRON-DEPENDENT TRANSCRIPTIONAL REGULATOR"/>
    <property type="match status" value="1"/>
</dbReference>
<evidence type="ECO:0000313" key="8">
    <source>
        <dbReference type="EMBL" id="SFJ02022.1"/>
    </source>
</evidence>
<dbReference type="SUPFAM" id="SSF47979">
    <property type="entry name" value="Iron-dependent repressor protein, dimerization domain"/>
    <property type="match status" value="1"/>
</dbReference>
<dbReference type="InterPro" id="IPR022689">
    <property type="entry name" value="Iron_dep_repressor"/>
</dbReference>
<dbReference type="GO" id="GO:0003677">
    <property type="term" value="F:DNA binding"/>
    <property type="evidence" value="ECO:0007669"/>
    <property type="project" value="UniProtKB-KW"/>
</dbReference>
<keyword evidence="5" id="KW-0804">Transcription</keyword>
<dbReference type="Pfam" id="PF02742">
    <property type="entry name" value="Fe_dep_repr_C"/>
    <property type="match status" value="1"/>
</dbReference>
<evidence type="ECO:0000256" key="6">
    <source>
        <dbReference type="ARBA" id="ARBA00025185"/>
    </source>
</evidence>
<organism evidence="8 9">
    <name type="scientific">Treponema bryantii</name>
    <dbReference type="NCBI Taxonomy" id="163"/>
    <lineage>
        <taxon>Bacteria</taxon>
        <taxon>Pseudomonadati</taxon>
        <taxon>Spirochaetota</taxon>
        <taxon>Spirochaetia</taxon>
        <taxon>Spirochaetales</taxon>
        <taxon>Treponemataceae</taxon>
        <taxon>Treponema</taxon>
    </lineage>
</organism>
<sequence length="123" mass="13887">MKIRESAEMYLETILVLSKKGDVRSIDIARAMNFSRPSVSVTVHNLEKEHYIKISEGGNITLEPAGLEIAERIYERHTVLTELLVSIGVSEETAADDACKIEHDISVETFDCIKKAIRKRDKK</sequence>
<name>A0A1I3MYL9_9SPIR</name>
<evidence type="ECO:0000256" key="1">
    <source>
        <dbReference type="ARBA" id="ARBA00007871"/>
    </source>
</evidence>
<dbReference type="EMBL" id="FORI01000011">
    <property type="protein sequence ID" value="SFJ02022.1"/>
    <property type="molecule type" value="Genomic_DNA"/>
</dbReference>
<dbReference type="GO" id="GO:0046914">
    <property type="term" value="F:transition metal ion binding"/>
    <property type="evidence" value="ECO:0007669"/>
    <property type="project" value="InterPro"/>
</dbReference>
<dbReference type="GO" id="GO:0046983">
    <property type="term" value="F:protein dimerization activity"/>
    <property type="evidence" value="ECO:0007669"/>
    <property type="project" value="InterPro"/>
</dbReference>